<protein>
    <recommendedName>
        <fullName evidence="2">Bulb-type lectin domain-containing protein</fullName>
    </recommendedName>
</protein>
<dbReference type="Proteomes" id="UP000785679">
    <property type="component" value="Unassembled WGS sequence"/>
</dbReference>
<feature type="transmembrane region" description="Helical" evidence="1">
    <location>
        <begin position="141"/>
        <end position="160"/>
    </location>
</feature>
<accession>A0A8J8NJD0</accession>
<gene>
    <name evidence="3" type="ORF">FGO68_gene320</name>
</gene>
<evidence type="ECO:0000256" key="1">
    <source>
        <dbReference type="SAM" id="Phobius"/>
    </source>
</evidence>
<dbReference type="EMBL" id="RRYP01014093">
    <property type="protein sequence ID" value="TNV76152.1"/>
    <property type="molecule type" value="Genomic_DNA"/>
</dbReference>
<keyword evidence="4" id="KW-1185">Reference proteome</keyword>
<dbReference type="InterPro" id="IPR036426">
    <property type="entry name" value="Bulb-type_lectin_dom_sf"/>
</dbReference>
<evidence type="ECO:0000313" key="3">
    <source>
        <dbReference type="EMBL" id="TNV76152.1"/>
    </source>
</evidence>
<reference evidence="3" key="1">
    <citation type="submission" date="2019-06" db="EMBL/GenBank/DDBJ databases">
        <authorList>
            <person name="Zheng W."/>
        </authorList>
    </citation>
    <scope>NUCLEOTIDE SEQUENCE</scope>
    <source>
        <strain evidence="3">QDHG01</strain>
    </source>
</reference>
<dbReference type="SMART" id="SM00108">
    <property type="entry name" value="B_lectin"/>
    <property type="match status" value="1"/>
</dbReference>
<evidence type="ECO:0000313" key="4">
    <source>
        <dbReference type="Proteomes" id="UP000785679"/>
    </source>
</evidence>
<feature type="domain" description="Bulb-type lectin" evidence="2">
    <location>
        <begin position="1"/>
        <end position="109"/>
    </location>
</feature>
<evidence type="ECO:0000259" key="2">
    <source>
        <dbReference type="PROSITE" id="PS50927"/>
    </source>
</evidence>
<name>A0A8J8NJD0_HALGN</name>
<comment type="caution">
    <text evidence="3">The sequence shown here is derived from an EMBL/GenBank/DDBJ whole genome shotgun (WGS) entry which is preliminary data.</text>
</comment>
<keyword evidence="1" id="KW-0812">Transmembrane</keyword>
<keyword evidence="1" id="KW-1133">Transmembrane helix</keyword>
<dbReference type="InterPro" id="IPR001480">
    <property type="entry name" value="Bulb-type_lectin_dom"/>
</dbReference>
<dbReference type="PROSITE" id="PS50927">
    <property type="entry name" value="BULB_LECTIN"/>
    <property type="match status" value="1"/>
</dbReference>
<proteinExistence type="predicted"/>
<dbReference type="SUPFAM" id="SSF51110">
    <property type="entry name" value="alpha-D-mannose-specific plant lectins"/>
    <property type="match status" value="1"/>
</dbReference>
<organism evidence="3 4">
    <name type="scientific">Halteria grandinella</name>
    <dbReference type="NCBI Taxonomy" id="5974"/>
    <lineage>
        <taxon>Eukaryota</taxon>
        <taxon>Sar</taxon>
        <taxon>Alveolata</taxon>
        <taxon>Ciliophora</taxon>
        <taxon>Intramacronucleata</taxon>
        <taxon>Spirotrichea</taxon>
        <taxon>Stichotrichia</taxon>
        <taxon>Sporadotrichida</taxon>
        <taxon>Halteriidae</taxon>
        <taxon>Halteria</taxon>
    </lineage>
</organism>
<dbReference type="OrthoDB" id="1884773at2759"/>
<dbReference type="AlphaFoldDB" id="A0A8J8NJD0"/>
<sequence>MKSNESLISTNECFQFIYQTDGNLVIYVSPYTQVPENSIWHARQSRQVSLTRRLCMQTDGNLVSYEQTSALWNSRTAGRGTQPYTLVMQDDGNLCIYDSNKGLVWQSNSPQKVVGTCKSSSFPSSNPSDTINSQNITIGNLIQASVFLVGFIAMIIGLLLF</sequence>
<dbReference type="Gene3D" id="2.90.10.10">
    <property type="entry name" value="Bulb-type lectin domain"/>
    <property type="match status" value="2"/>
</dbReference>
<keyword evidence="1" id="KW-0472">Membrane</keyword>